<dbReference type="InterPro" id="IPR042307">
    <property type="entry name" value="Reeler_sf"/>
</dbReference>
<evidence type="ECO:0000313" key="3">
    <source>
        <dbReference type="EnsemblMetazoa" id="ACUA012306-PA"/>
    </source>
</evidence>
<organism evidence="3 4">
    <name type="scientific">Anopheles culicifacies</name>
    <dbReference type="NCBI Taxonomy" id="139723"/>
    <lineage>
        <taxon>Eukaryota</taxon>
        <taxon>Metazoa</taxon>
        <taxon>Ecdysozoa</taxon>
        <taxon>Arthropoda</taxon>
        <taxon>Hexapoda</taxon>
        <taxon>Insecta</taxon>
        <taxon>Pterygota</taxon>
        <taxon>Neoptera</taxon>
        <taxon>Endopterygota</taxon>
        <taxon>Diptera</taxon>
        <taxon>Nematocera</taxon>
        <taxon>Culicoidea</taxon>
        <taxon>Culicidae</taxon>
        <taxon>Anophelinae</taxon>
        <taxon>Anopheles</taxon>
        <taxon>culicifacies species complex</taxon>
    </lineage>
</organism>
<feature type="chain" id="PRO_5008128071" description="Reelin domain-containing protein" evidence="1">
    <location>
        <begin position="27"/>
        <end position="200"/>
    </location>
</feature>
<dbReference type="AlphaFoldDB" id="A0A182M8T3"/>
<keyword evidence="4" id="KW-1185">Reference proteome</keyword>
<dbReference type="EMBL" id="AXCM01000245">
    <property type="status" value="NOT_ANNOTATED_CDS"/>
    <property type="molecule type" value="Genomic_DNA"/>
</dbReference>
<dbReference type="PANTHER" id="PTHR45828">
    <property type="entry name" value="CYTOCHROME B561/FERRIC REDUCTASE TRANSMEMBRANE"/>
    <property type="match status" value="1"/>
</dbReference>
<dbReference type="EnsemblMetazoa" id="ACUA012306-RA">
    <property type="protein sequence ID" value="ACUA012306-PA"/>
    <property type="gene ID" value="ACUA012306"/>
</dbReference>
<feature type="domain" description="Reelin" evidence="2">
    <location>
        <begin position="21"/>
        <end position="187"/>
    </location>
</feature>
<keyword evidence="1" id="KW-0732">Signal</keyword>
<name>A0A182M8T3_9DIPT</name>
<dbReference type="GO" id="GO:0016020">
    <property type="term" value="C:membrane"/>
    <property type="evidence" value="ECO:0007669"/>
    <property type="project" value="TreeGrafter"/>
</dbReference>
<dbReference type="InterPro" id="IPR051237">
    <property type="entry name" value="Ferric-chelate_Red/DefProt"/>
</dbReference>
<dbReference type="STRING" id="139723.A0A182M8T3"/>
<dbReference type="Proteomes" id="UP000075883">
    <property type="component" value="Unassembled WGS sequence"/>
</dbReference>
<sequence>MHCQIGSYCAPAFLACMLVYLSAVEAFPDGAPADTCVKSRTNEPNHGAARSQSLATLPYQVTASGNTYGPGTQIQVTIHGHQDVFRGFFLQARDAQTNEWIGSWYETPNTKTIPECSSVTHADNRDKEQATFVWQAPKDRQGQVYFTRRNTSAQTRKTYERDSEFYNYIDKGKCRKEKSGPRWLQGKHCSLQTSDKDNEE</sequence>
<dbReference type="PROSITE" id="PS51019">
    <property type="entry name" value="REELIN"/>
    <property type="match status" value="1"/>
</dbReference>
<reference evidence="4" key="1">
    <citation type="submission" date="2013-09" db="EMBL/GenBank/DDBJ databases">
        <title>The Genome Sequence of Anopheles culicifacies species A.</title>
        <authorList>
            <consortium name="The Broad Institute Genomics Platform"/>
            <person name="Neafsey D.E."/>
            <person name="Besansky N."/>
            <person name="Howell P."/>
            <person name="Walton C."/>
            <person name="Young S.K."/>
            <person name="Zeng Q."/>
            <person name="Gargeya S."/>
            <person name="Fitzgerald M."/>
            <person name="Haas B."/>
            <person name="Abouelleil A."/>
            <person name="Allen A.W."/>
            <person name="Alvarado L."/>
            <person name="Arachchi H.M."/>
            <person name="Berlin A.M."/>
            <person name="Chapman S.B."/>
            <person name="Gainer-Dewar J."/>
            <person name="Goldberg J."/>
            <person name="Griggs A."/>
            <person name="Gujja S."/>
            <person name="Hansen M."/>
            <person name="Howarth C."/>
            <person name="Imamovic A."/>
            <person name="Ireland A."/>
            <person name="Larimer J."/>
            <person name="McCowan C."/>
            <person name="Murphy C."/>
            <person name="Pearson M."/>
            <person name="Poon T.W."/>
            <person name="Priest M."/>
            <person name="Roberts A."/>
            <person name="Saif S."/>
            <person name="Shea T."/>
            <person name="Sisk P."/>
            <person name="Sykes S."/>
            <person name="Wortman J."/>
            <person name="Nusbaum C."/>
            <person name="Birren B."/>
        </authorList>
    </citation>
    <scope>NUCLEOTIDE SEQUENCE [LARGE SCALE GENOMIC DNA]</scope>
    <source>
        <strain evidence="4">A-37</strain>
    </source>
</reference>
<dbReference type="Pfam" id="PF02014">
    <property type="entry name" value="Reeler"/>
    <property type="match status" value="1"/>
</dbReference>
<dbReference type="VEuPathDB" id="VectorBase:ACUA012306"/>
<proteinExistence type="predicted"/>
<evidence type="ECO:0000259" key="2">
    <source>
        <dbReference type="PROSITE" id="PS51019"/>
    </source>
</evidence>
<protein>
    <recommendedName>
        <fullName evidence="2">Reelin domain-containing protein</fullName>
    </recommendedName>
</protein>
<dbReference type="CDD" id="cd08544">
    <property type="entry name" value="Reeler"/>
    <property type="match status" value="1"/>
</dbReference>
<evidence type="ECO:0000256" key="1">
    <source>
        <dbReference type="SAM" id="SignalP"/>
    </source>
</evidence>
<reference evidence="3" key="2">
    <citation type="submission" date="2020-05" db="UniProtKB">
        <authorList>
            <consortium name="EnsemblMetazoa"/>
        </authorList>
    </citation>
    <scope>IDENTIFICATION</scope>
    <source>
        <strain evidence="3">A-37</strain>
    </source>
</reference>
<accession>A0A182M8T3</accession>
<evidence type="ECO:0000313" key="4">
    <source>
        <dbReference type="Proteomes" id="UP000075883"/>
    </source>
</evidence>
<dbReference type="Gene3D" id="2.60.40.4060">
    <property type="entry name" value="Reeler domain"/>
    <property type="match status" value="1"/>
</dbReference>
<dbReference type="PANTHER" id="PTHR45828:SF40">
    <property type="entry name" value="REELIN DOMAIN-CONTAINING PROTEIN"/>
    <property type="match status" value="1"/>
</dbReference>
<feature type="signal peptide" evidence="1">
    <location>
        <begin position="1"/>
        <end position="26"/>
    </location>
</feature>
<dbReference type="InterPro" id="IPR002861">
    <property type="entry name" value="Reeler_dom"/>
</dbReference>